<name>A0A8J5KMC4_ZINOF</name>
<proteinExistence type="predicted"/>
<comment type="caution">
    <text evidence="2">The sequence shown here is derived from an EMBL/GenBank/DDBJ whole genome shotgun (WGS) entry which is preliminary data.</text>
</comment>
<keyword evidence="3" id="KW-1185">Reference proteome</keyword>
<dbReference type="Pfam" id="PF07911">
    <property type="entry name" value="DUF1677"/>
    <property type="match status" value="1"/>
</dbReference>
<sequence length="192" mass="21561">MRTQLPQSPSMTTHHQSKLTMKQQEDHRSVEFMSQKELRRTYSDLILSESSSAAKETSKSKKEIERVECECCGIWEECTPMYIEKIRGLFCGRWVCGLCSEAVKEEGSNQRPPKQGSAETEMEAALQSHMAVCRSFKSTTRNPQLSLASAMRDIAKKSFQQRVADAAAGDFLVMAAARTAPGNGKFRRSSFH</sequence>
<dbReference type="EMBL" id="JACMSC010000016">
    <property type="protein sequence ID" value="KAG6484217.1"/>
    <property type="molecule type" value="Genomic_DNA"/>
</dbReference>
<organism evidence="2 3">
    <name type="scientific">Zingiber officinale</name>
    <name type="common">Ginger</name>
    <name type="synonym">Amomum zingiber</name>
    <dbReference type="NCBI Taxonomy" id="94328"/>
    <lineage>
        <taxon>Eukaryota</taxon>
        <taxon>Viridiplantae</taxon>
        <taxon>Streptophyta</taxon>
        <taxon>Embryophyta</taxon>
        <taxon>Tracheophyta</taxon>
        <taxon>Spermatophyta</taxon>
        <taxon>Magnoliopsida</taxon>
        <taxon>Liliopsida</taxon>
        <taxon>Zingiberales</taxon>
        <taxon>Zingiberaceae</taxon>
        <taxon>Zingiber</taxon>
    </lineage>
</organism>
<reference evidence="2 3" key="1">
    <citation type="submission" date="2020-08" db="EMBL/GenBank/DDBJ databases">
        <title>Plant Genome Project.</title>
        <authorList>
            <person name="Zhang R.-G."/>
        </authorList>
    </citation>
    <scope>NUCLEOTIDE SEQUENCE [LARGE SCALE GENOMIC DNA]</scope>
    <source>
        <tissue evidence="2">Rhizome</tissue>
    </source>
</reference>
<dbReference type="PANTHER" id="PTHR33108:SF14">
    <property type="entry name" value="OS01G0745000 PROTEIN"/>
    <property type="match status" value="1"/>
</dbReference>
<gene>
    <name evidence="2" type="ORF">ZIOFF_061012</name>
</gene>
<accession>A0A8J5KMC4</accession>
<feature type="region of interest" description="Disordered" evidence="1">
    <location>
        <begin position="1"/>
        <end position="29"/>
    </location>
</feature>
<evidence type="ECO:0000313" key="2">
    <source>
        <dbReference type="EMBL" id="KAG6484217.1"/>
    </source>
</evidence>
<protein>
    <submittedName>
        <fullName evidence="2">Uncharacterized protein</fullName>
    </submittedName>
</protein>
<dbReference type="AlphaFoldDB" id="A0A8J5KMC4"/>
<evidence type="ECO:0000256" key="1">
    <source>
        <dbReference type="SAM" id="MobiDB-lite"/>
    </source>
</evidence>
<dbReference type="InterPro" id="IPR012876">
    <property type="entry name" value="DUF1677_pln"/>
</dbReference>
<evidence type="ECO:0000313" key="3">
    <source>
        <dbReference type="Proteomes" id="UP000734854"/>
    </source>
</evidence>
<dbReference type="Proteomes" id="UP000734854">
    <property type="component" value="Unassembled WGS sequence"/>
</dbReference>
<dbReference type="PANTHER" id="PTHR33108">
    <property type="entry name" value="OS01G0745000 PROTEIN"/>
    <property type="match status" value="1"/>
</dbReference>
<feature type="compositionally biased region" description="Polar residues" evidence="1">
    <location>
        <begin position="1"/>
        <end position="22"/>
    </location>
</feature>